<dbReference type="InterPro" id="IPR017925">
    <property type="entry name" value="DHFR_CS"/>
</dbReference>
<dbReference type="PANTHER" id="PTHR48069">
    <property type="entry name" value="DIHYDROFOLATE REDUCTASE"/>
    <property type="match status" value="1"/>
</dbReference>
<protein>
    <recommendedName>
        <fullName evidence="3 8">Dihydrofolate reductase</fullName>
        <ecNumber evidence="3 8">1.5.1.3</ecNumber>
    </recommendedName>
</protein>
<dbReference type="InterPro" id="IPR012259">
    <property type="entry name" value="DHFR"/>
</dbReference>
<dbReference type="SUPFAM" id="SSF53597">
    <property type="entry name" value="Dihydrofolate reductase-like"/>
    <property type="match status" value="1"/>
</dbReference>
<evidence type="ECO:0000256" key="5">
    <source>
        <dbReference type="ARBA" id="ARBA00022857"/>
    </source>
</evidence>
<dbReference type="InterPro" id="IPR001796">
    <property type="entry name" value="DHFR_dom"/>
</dbReference>
<dbReference type="Proteomes" id="UP000481517">
    <property type="component" value="Unassembled WGS sequence"/>
</dbReference>
<evidence type="ECO:0000313" key="12">
    <source>
        <dbReference type="Proteomes" id="UP000481517"/>
    </source>
</evidence>
<dbReference type="RefSeq" id="WP_173920482.1">
    <property type="nucleotide sequence ID" value="NZ_CADCXY010000003.1"/>
</dbReference>
<dbReference type="CDD" id="cd00209">
    <property type="entry name" value="DHFR"/>
    <property type="match status" value="1"/>
</dbReference>
<evidence type="ECO:0000259" key="10">
    <source>
        <dbReference type="PROSITE" id="PS51330"/>
    </source>
</evidence>
<dbReference type="NCBIfam" id="NF008037">
    <property type="entry name" value="PRK10769.1"/>
    <property type="match status" value="1"/>
</dbReference>
<dbReference type="GO" id="GO:0046654">
    <property type="term" value="P:tetrahydrofolate biosynthetic process"/>
    <property type="evidence" value="ECO:0007669"/>
    <property type="project" value="UniProtKB-UniPathway"/>
</dbReference>
<keyword evidence="4 8" id="KW-0554">One-carbon metabolism</keyword>
<accession>A0A6S6WUW1</accession>
<dbReference type="FunFam" id="3.40.430.10:FF:000001">
    <property type="entry name" value="Dihydrofolate reductase"/>
    <property type="match status" value="1"/>
</dbReference>
<dbReference type="Gene3D" id="3.40.430.10">
    <property type="entry name" value="Dihydrofolate Reductase, subunit A"/>
    <property type="match status" value="1"/>
</dbReference>
<organism evidence="11 12">
    <name type="scientific">Pseudidiomarina piscicola</name>
    <dbReference type="NCBI Taxonomy" id="2614830"/>
    <lineage>
        <taxon>Bacteria</taxon>
        <taxon>Pseudomonadati</taxon>
        <taxon>Pseudomonadota</taxon>
        <taxon>Gammaproteobacteria</taxon>
        <taxon>Alteromonadales</taxon>
        <taxon>Idiomarinaceae</taxon>
        <taxon>Pseudidiomarina</taxon>
    </lineage>
</organism>
<dbReference type="PIRSF" id="PIRSF000194">
    <property type="entry name" value="DHFR"/>
    <property type="match status" value="1"/>
</dbReference>
<reference evidence="11 12" key="1">
    <citation type="submission" date="2020-02" db="EMBL/GenBank/DDBJ databases">
        <authorList>
            <person name="Rodrigo-Torres L."/>
            <person name="Arahal R. D."/>
            <person name="Lucena T."/>
        </authorList>
    </citation>
    <scope>NUCLEOTIDE SEQUENCE [LARGE SCALE GENOMIC DNA]</scope>
    <source>
        <strain evidence="11 12">CECT 9734</strain>
    </source>
</reference>
<dbReference type="AlphaFoldDB" id="A0A6S6WUW1"/>
<evidence type="ECO:0000256" key="3">
    <source>
        <dbReference type="ARBA" id="ARBA00012856"/>
    </source>
</evidence>
<dbReference type="GO" id="GO:0070401">
    <property type="term" value="F:NADP+ binding"/>
    <property type="evidence" value="ECO:0007669"/>
    <property type="project" value="UniProtKB-ARBA"/>
</dbReference>
<dbReference type="PROSITE" id="PS00075">
    <property type="entry name" value="DHFR_1"/>
    <property type="match status" value="1"/>
</dbReference>
<dbReference type="EC" id="1.5.1.3" evidence="3 8"/>
<dbReference type="GO" id="GO:0006730">
    <property type="term" value="P:one-carbon metabolic process"/>
    <property type="evidence" value="ECO:0007669"/>
    <property type="project" value="UniProtKB-KW"/>
</dbReference>
<dbReference type="GO" id="GO:0046452">
    <property type="term" value="P:dihydrofolate metabolic process"/>
    <property type="evidence" value="ECO:0007669"/>
    <property type="project" value="TreeGrafter"/>
</dbReference>
<dbReference type="UniPathway" id="UPA00077">
    <property type="reaction ID" value="UER00158"/>
</dbReference>
<dbReference type="GO" id="GO:0046655">
    <property type="term" value="P:folic acid metabolic process"/>
    <property type="evidence" value="ECO:0007669"/>
    <property type="project" value="TreeGrafter"/>
</dbReference>
<proteinExistence type="inferred from homology"/>
<dbReference type="InterPro" id="IPR024072">
    <property type="entry name" value="DHFR-like_dom_sf"/>
</dbReference>
<evidence type="ECO:0000256" key="8">
    <source>
        <dbReference type="PIRNR" id="PIRNR000194"/>
    </source>
</evidence>
<keyword evidence="6 8" id="KW-0560">Oxidoreductase</keyword>
<dbReference type="PROSITE" id="PS51330">
    <property type="entry name" value="DHFR_2"/>
    <property type="match status" value="1"/>
</dbReference>
<keyword evidence="12" id="KW-1185">Reference proteome</keyword>
<dbReference type="EMBL" id="CADCXY010000003">
    <property type="protein sequence ID" value="CAB0151084.1"/>
    <property type="molecule type" value="Genomic_DNA"/>
</dbReference>
<dbReference type="Pfam" id="PF00186">
    <property type="entry name" value="DHFR_1"/>
    <property type="match status" value="1"/>
</dbReference>
<evidence type="ECO:0000256" key="2">
    <source>
        <dbReference type="ARBA" id="ARBA00009539"/>
    </source>
</evidence>
<dbReference type="PRINTS" id="PR00070">
    <property type="entry name" value="DHFR"/>
</dbReference>
<keyword evidence="5 8" id="KW-0521">NADP</keyword>
<gene>
    <name evidence="11" type="primary">dhfrIII</name>
    <name evidence="11" type="ORF">PSI9734_01499</name>
</gene>
<feature type="domain" description="DHFR" evidence="10">
    <location>
        <begin position="2"/>
        <end position="164"/>
    </location>
</feature>
<evidence type="ECO:0000256" key="1">
    <source>
        <dbReference type="ARBA" id="ARBA00004903"/>
    </source>
</evidence>
<sequence>MRIALIAAMAHDRVIGKDGDMPWHLPAELQHFKRITLGKPIVMGRTTYETIGRPLPGRTNIVMSRKYQQPYTDEQGVIWVSDTEQAVAAAGECEELMVIGGGQLYREFLPHAVRLYLTQIDVVVAGDTWFPDFQAVADWQLREQVEHTADEKNPHNFKTQVFERVNNL</sequence>
<name>A0A6S6WUW1_9GAMM</name>
<evidence type="ECO:0000256" key="9">
    <source>
        <dbReference type="RuleBase" id="RU004474"/>
    </source>
</evidence>
<comment type="pathway">
    <text evidence="1 8">Cofactor biosynthesis; tetrahydrofolate biosynthesis; 5,6,7,8-tetrahydrofolate from 7,8-dihydrofolate: step 1/1.</text>
</comment>
<evidence type="ECO:0000256" key="4">
    <source>
        <dbReference type="ARBA" id="ARBA00022563"/>
    </source>
</evidence>
<evidence type="ECO:0000313" key="11">
    <source>
        <dbReference type="EMBL" id="CAB0151084.1"/>
    </source>
</evidence>
<evidence type="ECO:0000256" key="7">
    <source>
        <dbReference type="ARBA" id="ARBA00025067"/>
    </source>
</evidence>
<comment type="catalytic activity">
    <reaction evidence="8">
        <text>(6S)-5,6,7,8-tetrahydrofolate + NADP(+) = 7,8-dihydrofolate + NADPH + H(+)</text>
        <dbReference type="Rhea" id="RHEA:15009"/>
        <dbReference type="ChEBI" id="CHEBI:15378"/>
        <dbReference type="ChEBI" id="CHEBI:57451"/>
        <dbReference type="ChEBI" id="CHEBI:57453"/>
        <dbReference type="ChEBI" id="CHEBI:57783"/>
        <dbReference type="ChEBI" id="CHEBI:58349"/>
        <dbReference type="EC" id="1.5.1.3"/>
    </reaction>
</comment>
<comment type="function">
    <text evidence="7 8">Key enzyme in folate metabolism. Catalyzes an essential reaction for de novo glycine and purine synthesis, and for DNA precursor synthesis.</text>
</comment>
<evidence type="ECO:0000256" key="6">
    <source>
        <dbReference type="ARBA" id="ARBA00023002"/>
    </source>
</evidence>
<comment type="similarity">
    <text evidence="2 8 9">Belongs to the dihydrofolate reductase family.</text>
</comment>
<dbReference type="GO" id="GO:0004146">
    <property type="term" value="F:dihydrofolate reductase activity"/>
    <property type="evidence" value="ECO:0007669"/>
    <property type="project" value="UniProtKB-EC"/>
</dbReference>
<dbReference type="GO" id="GO:0005829">
    <property type="term" value="C:cytosol"/>
    <property type="evidence" value="ECO:0007669"/>
    <property type="project" value="TreeGrafter"/>
</dbReference>
<dbReference type="PANTHER" id="PTHR48069:SF3">
    <property type="entry name" value="DIHYDROFOLATE REDUCTASE"/>
    <property type="match status" value="1"/>
</dbReference>